<keyword evidence="4" id="KW-1185">Reference proteome</keyword>
<dbReference type="RefSeq" id="WP_101517871.1">
    <property type="nucleotide sequence ID" value="NZ_PKUS01000008.1"/>
</dbReference>
<dbReference type="PANTHER" id="PTHR21294">
    <property type="entry name" value="ELECTRON TRANSFER FLAVOPROTEIN BETA-SUBUNIT"/>
    <property type="match status" value="1"/>
</dbReference>
<name>A0A2N5X3U0_9GAMM</name>
<dbReference type="Proteomes" id="UP000235005">
    <property type="component" value="Unassembled WGS sequence"/>
</dbReference>
<dbReference type="Gene3D" id="3.40.50.620">
    <property type="entry name" value="HUPs"/>
    <property type="match status" value="1"/>
</dbReference>
<feature type="domain" description="Electron transfer flavoprotein alpha/beta-subunit N-terminal" evidence="2">
    <location>
        <begin position="31"/>
        <end position="220"/>
    </location>
</feature>
<gene>
    <name evidence="3" type="ORF">C0039_08850</name>
</gene>
<organism evidence="3 4">
    <name type="scientific">Pseudohalioglobus lutimaris</name>
    <dbReference type="NCBI Taxonomy" id="1737061"/>
    <lineage>
        <taxon>Bacteria</taxon>
        <taxon>Pseudomonadati</taxon>
        <taxon>Pseudomonadota</taxon>
        <taxon>Gammaproteobacteria</taxon>
        <taxon>Cellvibrionales</taxon>
        <taxon>Halieaceae</taxon>
        <taxon>Pseudohalioglobus</taxon>
    </lineage>
</organism>
<evidence type="ECO:0000256" key="1">
    <source>
        <dbReference type="ARBA" id="ARBA00022982"/>
    </source>
</evidence>
<evidence type="ECO:0000313" key="3">
    <source>
        <dbReference type="EMBL" id="PLW69159.1"/>
    </source>
</evidence>
<sequence length="265" mass="27519">MRIIVCVKEVLDPDAVNNYALAGNLNIGADGKTLEVSAIPRLINGYDEQAMEAALRIRDAGVDCSITAVSIGQDQKALLKQCAALGADETVAIEVDPQTLDSQVTANILAAYVNSTDGADLILCGRQASDDDQGVVPALVGEILGVPVVPLARAVEANGASLTVVRATPDGDEVVTGAMPAVVTISNELGDPRFPTAKAKMAARKKKPTCLSVADLGLSEDDLSPRVVLDKQYVPEVQGNCEFLQGSAAEVAAALVEKLRGDSVI</sequence>
<dbReference type="InterPro" id="IPR014730">
    <property type="entry name" value="ETF_a/b_N"/>
</dbReference>
<dbReference type="InterPro" id="IPR014729">
    <property type="entry name" value="Rossmann-like_a/b/a_fold"/>
</dbReference>
<proteinExistence type="predicted"/>
<dbReference type="PIRSF" id="PIRSF000090">
    <property type="entry name" value="Beta-ETF"/>
    <property type="match status" value="1"/>
</dbReference>
<dbReference type="InterPro" id="IPR012255">
    <property type="entry name" value="ETF_b"/>
</dbReference>
<dbReference type="OrthoDB" id="9781325at2"/>
<reference evidence="3 4" key="1">
    <citation type="submission" date="2018-01" db="EMBL/GenBank/DDBJ databases">
        <title>The draft genome sequence of Halioglobus lutimaris HF004.</title>
        <authorList>
            <person name="Du Z.-J."/>
            <person name="Shi M.-J."/>
        </authorList>
    </citation>
    <scope>NUCLEOTIDE SEQUENCE [LARGE SCALE GENOMIC DNA]</scope>
    <source>
        <strain evidence="3 4">HF004</strain>
    </source>
</reference>
<protein>
    <recommendedName>
        <fullName evidence="2">Electron transfer flavoprotein alpha/beta-subunit N-terminal domain-containing protein</fullName>
    </recommendedName>
</protein>
<keyword evidence="1" id="KW-0249">Electron transport</keyword>
<keyword evidence="1" id="KW-0813">Transport</keyword>
<dbReference type="EMBL" id="PKUS01000008">
    <property type="protein sequence ID" value="PLW69159.1"/>
    <property type="molecule type" value="Genomic_DNA"/>
</dbReference>
<dbReference type="GO" id="GO:0009055">
    <property type="term" value="F:electron transfer activity"/>
    <property type="evidence" value="ECO:0007669"/>
    <property type="project" value="InterPro"/>
</dbReference>
<accession>A0A2N5X3U0</accession>
<evidence type="ECO:0000259" key="2">
    <source>
        <dbReference type="SMART" id="SM00893"/>
    </source>
</evidence>
<dbReference type="Pfam" id="PF01012">
    <property type="entry name" value="ETF"/>
    <property type="match status" value="1"/>
</dbReference>
<dbReference type="SUPFAM" id="SSF52402">
    <property type="entry name" value="Adenine nucleotide alpha hydrolases-like"/>
    <property type="match status" value="1"/>
</dbReference>
<comment type="caution">
    <text evidence="3">The sequence shown here is derived from an EMBL/GenBank/DDBJ whole genome shotgun (WGS) entry which is preliminary data.</text>
</comment>
<evidence type="ECO:0000313" key="4">
    <source>
        <dbReference type="Proteomes" id="UP000235005"/>
    </source>
</evidence>
<dbReference type="AlphaFoldDB" id="A0A2N5X3U0"/>
<dbReference type="SMART" id="SM00893">
    <property type="entry name" value="ETF"/>
    <property type="match status" value="1"/>
</dbReference>